<dbReference type="RefSeq" id="WP_014203631.1">
    <property type="nucleotide sequence ID" value="NC_016599.1"/>
</dbReference>
<reference evidence="7 8" key="1">
    <citation type="journal article" date="2012" name="Stand. Genomic Sci.">
        <title>Genome sequence of the orange-pigmented seawater bacterium Owenweeksia hongkongensis type strain (UST20020801(T)).</title>
        <authorList>
            <person name="Riedel T."/>
            <person name="Held B."/>
            <person name="Nolan M."/>
            <person name="Lucas S."/>
            <person name="Lapidus A."/>
            <person name="Tice H."/>
            <person name="Del Rio T.G."/>
            <person name="Cheng J.F."/>
            <person name="Han C."/>
            <person name="Tapia R."/>
            <person name="Goodwin L.A."/>
            <person name="Pitluck S."/>
            <person name="Liolios K."/>
            <person name="Mavromatis K."/>
            <person name="Pagani I."/>
            <person name="Ivanova N."/>
            <person name="Mikhailova N."/>
            <person name="Pati A."/>
            <person name="Chen A."/>
            <person name="Palaniappan K."/>
            <person name="Rohde M."/>
            <person name="Tindall B.J."/>
            <person name="Detter J.C."/>
            <person name="Goker M."/>
            <person name="Woyke T."/>
            <person name="Bristow J."/>
            <person name="Eisen J.A."/>
            <person name="Markowitz V."/>
            <person name="Hugenholtz P."/>
            <person name="Klenk H.P."/>
            <person name="Kyrpides N.C."/>
        </authorList>
    </citation>
    <scope>NUCLEOTIDE SEQUENCE</scope>
    <source>
        <strain evidence="8">DSM 17368 / JCM 12287 / NRRL B-23963</strain>
    </source>
</reference>
<evidence type="ECO:0000313" key="8">
    <source>
        <dbReference type="Proteomes" id="UP000005631"/>
    </source>
</evidence>
<keyword evidence="8" id="KW-1185">Reference proteome</keyword>
<feature type="domain" description="FTP" evidence="6">
    <location>
        <begin position="79"/>
        <end position="114"/>
    </location>
</feature>
<keyword evidence="1" id="KW-0645">Protease</keyword>
<evidence type="ECO:0000256" key="4">
    <source>
        <dbReference type="ARBA" id="ARBA00022833"/>
    </source>
</evidence>
<organism evidence="7 8">
    <name type="scientific">Owenweeksia hongkongensis (strain DSM 17368 / CIP 108786 / JCM 12287 / NRRL B-23963 / UST20020801)</name>
    <dbReference type="NCBI Taxonomy" id="926562"/>
    <lineage>
        <taxon>Bacteria</taxon>
        <taxon>Pseudomonadati</taxon>
        <taxon>Bacteroidota</taxon>
        <taxon>Flavobacteriia</taxon>
        <taxon>Flavobacteriales</taxon>
        <taxon>Owenweeksiaceae</taxon>
        <taxon>Owenweeksia</taxon>
    </lineage>
</organism>
<dbReference type="Proteomes" id="UP000005631">
    <property type="component" value="Chromosome"/>
</dbReference>
<dbReference type="GO" id="GO:0046872">
    <property type="term" value="F:metal ion binding"/>
    <property type="evidence" value="ECO:0007669"/>
    <property type="project" value="UniProtKB-KW"/>
</dbReference>
<keyword evidence="5" id="KW-0482">Metalloprotease</keyword>
<evidence type="ECO:0000259" key="6">
    <source>
        <dbReference type="Pfam" id="PF07504"/>
    </source>
</evidence>
<evidence type="ECO:0000256" key="2">
    <source>
        <dbReference type="ARBA" id="ARBA00022723"/>
    </source>
</evidence>
<dbReference type="Pfam" id="PF07504">
    <property type="entry name" value="FTP"/>
    <property type="match status" value="1"/>
</dbReference>
<dbReference type="InterPro" id="IPR011096">
    <property type="entry name" value="FTP_domain"/>
</dbReference>
<dbReference type="AlphaFoldDB" id="G8R4X0"/>
<accession>G8R4X0</accession>
<dbReference type="EMBL" id="CP003156">
    <property type="protein sequence ID" value="AEV34284.1"/>
    <property type="molecule type" value="Genomic_DNA"/>
</dbReference>
<dbReference type="PROSITE" id="PS51257">
    <property type="entry name" value="PROKAR_LIPOPROTEIN"/>
    <property type="match status" value="1"/>
</dbReference>
<keyword evidence="2" id="KW-0479">Metal-binding</keyword>
<evidence type="ECO:0000256" key="3">
    <source>
        <dbReference type="ARBA" id="ARBA00022801"/>
    </source>
</evidence>
<keyword evidence="3" id="KW-0378">Hydrolase</keyword>
<evidence type="ECO:0000313" key="7">
    <source>
        <dbReference type="EMBL" id="AEV34284.1"/>
    </source>
</evidence>
<evidence type="ECO:0000256" key="1">
    <source>
        <dbReference type="ARBA" id="ARBA00022670"/>
    </source>
</evidence>
<dbReference type="STRING" id="926562.Oweho_3333"/>
<proteinExistence type="predicted"/>
<name>G8R4X0_OWEHD</name>
<dbReference type="GO" id="GO:0006508">
    <property type="term" value="P:proteolysis"/>
    <property type="evidence" value="ECO:0007669"/>
    <property type="project" value="UniProtKB-KW"/>
</dbReference>
<sequence length="214" mass="24237">MNSRFLILSLCSIFLFSCNKKESSLDEEQFCYNWKQNSTSDILLSINEVALVDSLFINNNLSKANLQFFDLSVSSQTNTTYIKCHQYVNGLKVFSGDLVYLFDSNGKFEEVFGDAITGINLSNKPAMNPNDLVKTFHDSINADPQMQGYKSQMLAECVNLEFGYFDQNAGDGSASPAYIKAWWLTYDDYSAEMIVNDQSGKTYRYFNGIRTSTK</sequence>
<gene>
    <name evidence="7" type="ordered locus">Oweho_3333</name>
</gene>
<dbReference type="KEGG" id="oho:Oweho_3333"/>
<dbReference type="GO" id="GO:0008237">
    <property type="term" value="F:metallopeptidase activity"/>
    <property type="evidence" value="ECO:0007669"/>
    <property type="project" value="UniProtKB-KW"/>
</dbReference>
<evidence type="ECO:0000256" key="5">
    <source>
        <dbReference type="ARBA" id="ARBA00023049"/>
    </source>
</evidence>
<keyword evidence="4" id="KW-0862">Zinc</keyword>
<protein>
    <submittedName>
        <fullName evidence="7">Fungalysin/thermolysin family protein</fullName>
    </submittedName>
</protein>
<dbReference type="HOGENOM" id="CLU_1287816_0_0_10"/>